<organism evidence="4 5">
    <name type="scientific">Phascolomyces articulosus</name>
    <dbReference type="NCBI Taxonomy" id="60185"/>
    <lineage>
        <taxon>Eukaryota</taxon>
        <taxon>Fungi</taxon>
        <taxon>Fungi incertae sedis</taxon>
        <taxon>Mucoromycota</taxon>
        <taxon>Mucoromycotina</taxon>
        <taxon>Mucoromycetes</taxon>
        <taxon>Mucorales</taxon>
        <taxon>Lichtheimiaceae</taxon>
        <taxon>Phascolomyces</taxon>
    </lineage>
</organism>
<gene>
    <name evidence="4" type="ORF">BDA99DRAFT_464142</name>
</gene>
<keyword evidence="3" id="KW-1133">Transmembrane helix</keyword>
<protein>
    <submittedName>
        <fullName evidence="4">Nucleotide-diphospho-sugar transferase</fullName>
    </submittedName>
</protein>
<dbReference type="AlphaFoldDB" id="A0AAD5PDH1"/>
<comment type="similarity">
    <text evidence="1">Belongs to the glycosyltransferase 15 family.</text>
</comment>
<dbReference type="PANTHER" id="PTHR31121:SF6">
    <property type="entry name" value="ALPHA-1,2 MANNOSYLTRANSFERASE KTR1"/>
    <property type="match status" value="1"/>
</dbReference>
<name>A0AAD5PDH1_9FUNG</name>
<dbReference type="GO" id="GO:0000032">
    <property type="term" value="P:cell wall mannoprotein biosynthetic process"/>
    <property type="evidence" value="ECO:0007669"/>
    <property type="project" value="TreeGrafter"/>
</dbReference>
<evidence type="ECO:0000256" key="2">
    <source>
        <dbReference type="ARBA" id="ARBA00022679"/>
    </source>
</evidence>
<accession>A0AAD5PDH1</accession>
<sequence length="395" mass="46101">MASIQSFKRRAVLRTAGFLSFLLFFSFVIWSYIPLKGVSTFGNKYRPLTVNAWPPYHNPTEPLRQPHDKFNAAFVTFVKGDSASLAGLRMTMRQIEFTVNQQRHYPYIIFSDEELSDEFKHLANVITPNDIDVAFYDQLAATEYYGYANSTDREQAQAARIRMNETLFGDSEDYRFSSRFMAGLMFRHPALKDLDYIWRFEAGTEYICPVSFDPFAFMKDAGKKVSFSIALYEYEETIPSLFANIMKFASENSDIVQSPDNSNSLWDFVIDKDTQGFNKCHFWNNFQIVDMNFFRGELYQRYFDFIDNSNGIFYERWGDAVIQSLGVVLFLEKNDIQFWENIGYRVANYFTHCPSSKMIYKQCSCRPSQNFDYDGYSCLRQFLKSGNEVYSITPS</sequence>
<comment type="caution">
    <text evidence="4">The sequence shown here is derived from an EMBL/GenBank/DDBJ whole genome shotgun (WGS) entry which is preliminary data.</text>
</comment>
<dbReference type="InterPro" id="IPR029044">
    <property type="entry name" value="Nucleotide-diphossugar_trans"/>
</dbReference>
<dbReference type="GO" id="GO:0000026">
    <property type="term" value="F:alpha-1,2-mannosyltransferase activity"/>
    <property type="evidence" value="ECO:0007669"/>
    <property type="project" value="TreeGrafter"/>
</dbReference>
<dbReference type="Proteomes" id="UP001209540">
    <property type="component" value="Unassembled WGS sequence"/>
</dbReference>
<keyword evidence="3" id="KW-0812">Transmembrane</keyword>
<dbReference type="PANTHER" id="PTHR31121">
    <property type="entry name" value="ALPHA-1,2 MANNOSYLTRANSFERASE KTR1"/>
    <property type="match status" value="1"/>
</dbReference>
<dbReference type="GO" id="GO:0006487">
    <property type="term" value="P:protein N-linked glycosylation"/>
    <property type="evidence" value="ECO:0007669"/>
    <property type="project" value="TreeGrafter"/>
</dbReference>
<evidence type="ECO:0000256" key="1">
    <source>
        <dbReference type="ARBA" id="ARBA00007677"/>
    </source>
</evidence>
<dbReference type="PIRSF" id="PIRSF018153">
    <property type="entry name" value="Glyco_trans_15"/>
    <property type="match status" value="1"/>
</dbReference>
<dbReference type="InterPro" id="IPR002685">
    <property type="entry name" value="Glyco_trans_15"/>
</dbReference>
<dbReference type="Pfam" id="PF01793">
    <property type="entry name" value="Glyco_transf_15"/>
    <property type="match status" value="1"/>
</dbReference>
<dbReference type="SUPFAM" id="SSF53448">
    <property type="entry name" value="Nucleotide-diphospho-sugar transferases"/>
    <property type="match status" value="1"/>
</dbReference>
<proteinExistence type="inferred from homology"/>
<dbReference type="Gene3D" id="3.90.550.10">
    <property type="entry name" value="Spore Coat Polysaccharide Biosynthesis Protein SpsA, Chain A"/>
    <property type="match status" value="1"/>
</dbReference>
<dbReference type="GO" id="GO:0005794">
    <property type="term" value="C:Golgi apparatus"/>
    <property type="evidence" value="ECO:0007669"/>
    <property type="project" value="TreeGrafter"/>
</dbReference>
<reference evidence="4" key="1">
    <citation type="journal article" date="2022" name="IScience">
        <title>Evolution of zygomycete secretomes and the origins of terrestrial fungal ecologies.</title>
        <authorList>
            <person name="Chang Y."/>
            <person name="Wang Y."/>
            <person name="Mondo S."/>
            <person name="Ahrendt S."/>
            <person name="Andreopoulos W."/>
            <person name="Barry K."/>
            <person name="Beard J."/>
            <person name="Benny G.L."/>
            <person name="Blankenship S."/>
            <person name="Bonito G."/>
            <person name="Cuomo C."/>
            <person name="Desiro A."/>
            <person name="Gervers K.A."/>
            <person name="Hundley H."/>
            <person name="Kuo A."/>
            <person name="LaButti K."/>
            <person name="Lang B.F."/>
            <person name="Lipzen A."/>
            <person name="O'Donnell K."/>
            <person name="Pangilinan J."/>
            <person name="Reynolds N."/>
            <person name="Sandor L."/>
            <person name="Smith M.E."/>
            <person name="Tsang A."/>
            <person name="Grigoriev I.V."/>
            <person name="Stajich J.E."/>
            <person name="Spatafora J.W."/>
        </authorList>
    </citation>
    <scope>NUCLEOTIDE SEQUENCE</scope>
    <source>
        <strain evidence="4">RSA 2281</strain>
    </source>
</reference>
<evidence type="ECO:0000313" key="4">
    <source>
        <dbReference type="EMBL" id="KAI9262297.1"/>
    </source>
</evidence>
<keyword evidence="2 4" id="KW-0808">Transferase</keyword>
<reference evidence="4" key="2">
    <citation type="submission" date="2023-02" db="EMBL/GenBank/DDBJ databases">
        <authorList>
            <consortium name="DOE Joint Genome Institute"/>
            <person name="Mondo S.J."/>
            <person name="Chang Y."/>
            <person name="Wang Y."/>
            <person name="Ahrendt S."/>
            <person name="Andreopoulos W."/>
            <person name="Barry K."/>
            <person name="Beard J."/>
            <person name="Benny G.L."/>
            <person name="Blankenship S."/>
            <person name="Bonito G."/>
            <person name="Cuomo C."/>
            <person name="Desiro A."/>
            <person name="Gervers K.A."/>
            <person name="Hundley H."/>
            <person name="Kuo A."/>
            <person name="LaButti K."/>
            <person name="Lang B.F."/>
            <person name="Lipzen A."/>
            <person name="O'Donnell K."/>
            <person name="Pangilinan J."/>
            <person name="Reynolds N."/>
            <person name="Sandor L."/>
            <person name="Smith M.W."/>
            <person name="Tsang A."/>
            <person name="Grigoriev I.V."/>
            <person name="Stajich J.E."/>
            <person name="Spatafora J.W."/>
        </authorList>
    </citation>
    <scope>NUCLEOTIDE SEQUENCE</scope>
    <source>
        <strain evidence="4">RSA 2281</strain>
    </source>
</reference>
<keyword evidence="5" id="KW-1185">Reference proteome</keyword>
<evidence type="ECO:0000256" key="3">
    <source>
        <dbReference type="SAM" id="Phobius"/>
    </source>
</evidence>
<evidence type="ECO:0000313" key="5">
    <source>
        <dbReference type="Proteomes" id="UP001209540"/>
    </source>
</evidence>
<feature type="transmembrane region" description="Helical" evidence="3">
    <location>
        <begin position="12"/>
        <end position="33"/>
    </location>
</feature>
<dbReference type="EMBL" id="JAIXMP010000014">
    <property type="protein sequence ID" value="KAI9262297.1"/>
    <property type="molecule type" value="Genomic_DNA"/>
</dbReference>
<keyword evidence="3" id="KW-0472">Membrane</keyword>
<dbReference type="GO" id="GO:0016020">
    <property type="term" value="C:membrane"/>
    <property type="evidence" value="ECO:0007669"/>
    <property type="project" value="InterPro"/>
</dbReference>